<reference evidence="1" key="1">
    <citation type="submission" date="2022-10" db="EMBL/GenBank/DDBJ databases">
        <authorList>
            <person name="Chen Y."/>
            <person name="Dougan E. K."/>
            <person name="Chan C."/>
            <person name="Rhodes N."/>
            <person name="Thang M."/>
        </authorList>
    </citation>
    <scope>NUCLEOTIDE SEQUENCE</scope>
</reference>
<organism evidence="1">
    <name type="scientific">Cladocopium goreaui</name>
    <dbReference type="NCBI Taxonomy" id="2562237"/>
    <lineage>
        <taxon>Eukaryota</taxon>
        <taxon>Sar</taxon>
        <taxon>Alveolata</taxon>
        <taxon>Dinophyceae</taxon>
        <taxon>Suessiales</taxon>
        <taxon>Symbiodiniaceae</taxon>
        <taxon>Cladocopium</taxon>
    </lineage>
</organism>
<dbReference type="AlphaFoldDB" id="A0A9P1BPD4"/>
<reference evidence="2" key="2">
    <citation type="submission" date="2024-04" db="EMBL/GenBank/DDBJ databases">
        <authorList>
            <person name="Chen Y."/>
            <person name="Shah S."/>
            <person name="Dougan E. K."/>
            <person name="Thang M."/>
            <person name="Chan C."/>
        </authorList>
    </citation>
    <scope>NUCLEOTIDE SEQUENCE [LARGE SCALE GENOMIC DNA]</scope>
</reference>
<dbReference type="EMBL" id="CAMXCT030000310">
    <property type="protein sequence ID" value="CAL4764289.1"/>
    <property type="molecule type" value="Genomic_DNA"/>
</dbReference>
<sequence>MAKWKQFLPCPDVQSKAISAHKPCLEKLRNAWREALVQVKAKKKSAHVGEDALQVIEKTLEGATCCFGNHIFAFKQASFTLLQLLRLLPEPSEDFSRLIVQLLVQLAKQDRHGVLTHFVGDCEAALDALRHRPLKINGFQRLNQLCKERLAAEAIFSEKAAGLAWDLGSVDRLCRASERLVKICGCLEMAMDAASMEALQMSLLRLATAATSWEDSTQLLTGSLESLAKLRSKDSSMSSLSICLQHEFAASVVSLLRAGLKSDSPALRNSASQLAIDALQIEETLLWPHLPALVSTVFECEAPQHLLTAVARLGSKLQPALEQSDARWLQLVVDPSRCRPLLHLLPCLDLTSAPVSVQRLKKIVLGEVTAARAALADQKPSMEVVLEAIKLNGGLEMQVEGEKFIIHILEEVRRGGKGTLRSWHRLLLCLEAFTEVKHMGKLRISFWQKLLESATGPGRLAVWTALARWLQRLPSVCQKEPICGMQIVLQELGKDAQHCSDTSLLVSLCYVLVLCFSPCLLDGNVGDIKKLPNIEA</sequence>
<proteinExistence type="predicted"/>
<protein>
    <submittedName>
        <fullName evidence="3">Exportin(tRNA)</fullName>
    </submittedName>
</protein>
<dbReference type="EMBL" id="CAMXCT020000310">
    <property type="protein sequence ID" value="CAL1130352.1"/>
    <property type="molecule type" value="Genomic_DNA"/>
</dbReference>
<name>A0A9P1BPD4_9DINO</name>
<comment type="caution">
    <text evidence="1">The sequence shown here is derived from an EMBL/GenBank/DDBJ whole genome shotgun (WGS) entry which is preliminary data.</text>
</comment>
<dbReference type="EMBL" id="CAMXCT010000310">
    <property type="protein sequence ID" value="CAI3976977.1"/>
    <property type="molecule type" value="Genomic_DNA"/>
</dbReference>
<dbReference type="OrthoDB" id="10547615at2759"/>
<evidence type="ECO:0000313" key="4">
    <source>
        <dbReference type="Proteomes" id="UP001152797"/>
    </source>
</evidence>
<dbReference type="Proteomes" id="UP001152797">
    <property type="component" value="Unassembled WGS sequence"/>
</dbReference>
<evidence type="ECO:0000313" key="2">
    <source>
        <dbReference type="EMBL" id="CAL1130352.1"/>
    </source>
</evidence>
<keyword evidence="4" id="KW-1185">Reference proteome</keyword>
<evidence type="ECO:0000313" key="1">
    <source>
        <dbReference type="EMBL" id="CAI3976977.1"/>
    </source>
</evidence>
<accession>A0A9P1BPD4</accession>
<evidence type="ECO:0000313" key="3">
    <source>
        <dbReference type="EMBL" id="CAL4764289.1"/>
    </source>
</evidence>
<gene>
    <name evidence="1" type="ORF">C1SCF055_LOCUS5157</name>
</gene>